<proteinExistence type="predicted"/>
<protein>
    <submittedName>
        <fullName evidence="2">Uncharacterized protein</fullName>
    </submittedName>
</protein>
<dbReference type="Proteomes" id="UP000269945">
    <property type="component" value="Unassembled WGS sequence"/>
</dbReference>
<gene>
    <name evidence="2" type="ORF">BN2614_LOCUS3</name>
</gene>
<comment type="caution">
    <text evidence="2">The sequence shown here is derived from an EMBL/GenBank/DDBJ whole genome shotgun (WGS) entry which is preliminary data.</text>
</comment>
<feature type="region of interest" description="Disordered" evidence="1">
    <location>
        <begin position="43"/>
        <end position="64"/>
    </location>
</feature>
<feature type="region of interest" description="Disordered" evidence="1">
    <location>
        <begin position="1"/>
        <end position="21"/>
    </location>
</feature>
<name>A0A9X9LFW2_GULGU</name>
<reference evidence="2 3" key="1">
    <citation type="submission" date="2018-10" db="EMBL/GenBank/DDBJ databases">
        <authorList>
            <person name="Ekblom R."/>
            <person name="Jareborg N."/>
        </authorList>
    </citation>
    <scope>NUCLEOTIDE SEQUENCE [LARGE SCALE GENOMIC DNA]</scope>
    <source>
        <tissue evidence="2">Muscle</tissue>
    </source>
</reference>
<sequence length="64" mass="7487">WLKQPKRLDPPHLTGKGRGSPFLGRCQRALLGDEGHFCSWGIPRRHKQPRCPHRAHTTWSPRPW</sequence>
<accession>A0A9X9LFW2</accession>
<organism evidence="2 3">
    <name type="scientific">Gulo gulo</name>
    <name type="common">Wolverine</name>
    <name type="synonym">Gluton</name>
    <dbReference type="NCBI Taxonomy" id="48420"/>
    <lineage>
        <taxon>Eukaryota</taxon>
        <taxon>Metazoa</taxon>
        <taxon>Chordata</taxon>
        <taxon>Craniata</taxon>
        <taxon>Vertebrata</taxon>
        <taxon>Euteleostomi</taxon>
        <taxon>Mammalia</taxon>
        <taxon>Eutheria</taxon>
        <taxon>Laurasiatheria</taxon>
        <taxon>Carnivora</taxon>
        <taxon>Caniformia</taxon>
        <taxon>Musteloidea</taxon>
        <taxon>Mustelidae</taxon>
        <taxon>Guloninae</taxon>
        <taxon>Gulo</taxon>
    </lineage>
</organism>
<feature type="non-terminal residue" evidence="2">
    <location>
        <position position="64"/>
    </location>
</feature>
<feature type="non-terminal residue" evidence="2">
    <location>
        <position position="1"/>
    </location>
</feature>
<evidence type="ECO:0000256" key="1">
    <source>
        <dbReference type="SAM" id="MobiDB-lite"/>
    </source>
</evidence>
<dbReference type="AlphaFoldDB" id="A0A9X9LFW2"/>
<keyword evidence="3" id="KW-1185">Reference proteome</keyword>
<feature type="compositionally biased region" description="Basic and acidic residues" evidence="1">
    <location>
        <begin position="1"/>
        <end position="10"/>
    </location>
</feature>
<evidence type="ECO:0000313" key="3">
    <source>
        <dbReference type="Proteomes" id="UP000269945"/>
    </source>
</evidence>
<feature type="compositionally biased region" description="Basic residues" evidence="1">
    <location>
        <begin position="43"/>
        <end position="56"/>
    </location>
</feature>
<evidence type="ECO:0000313" key="2">
    <source>
        <dbReference type="EMBL" id="VCW67154.1"/>
    </source>
</evidence>
<dbReference type="EMBL" id="CYRY02002465">
    <property type="protein sequence ID" value="VCW67154.1"/>
    <property type="molecule type" value="Genomic_DNA"/>
</dbReference>